<accession>A0A1I7BML5</accession>
<gene>
    <name evidence="1" type="ORF">SAMN05216236_11129</name>
</gene>
<dbReference type="AlphaFoldDB" id="A0A1I7BML5"/>
<name>A0A1I7BML5_9RHOB</name>
<organism evidence="1 2">
    <name type="scientific">Sedimentitalea nanhaiensis</name>
    <dbReference type="NCBI Taxonomy" id="999627"/>
    <lineage>
        <taxon>Bacteria</taxon>
        <taxon>Pseudomonadati</taxon>
        <taxon>Pseudomonadota</taxon>
        <taxon>Alphaproteobacteria</taxon>
        <taxon>Rhodobacterales</taxon>
        <taxon>Paracoccaceae</taxon>
        <taxon>Sedimentitalea</taxon>
    </lineage>
</organism>
<dbReference type="Proteomes" id="UP000182466">
    <property type="component" value="Unassembled WGS sequence"/>
</dbReference>
<keyword evidence="2" id="KW-1185">Reference proteome</keyword>
<dbReference type="EMBL" id="FPAW01000011">
    <property type="protein sequence ID" value="SFT88412.1"/>
    <property type="molecule type" value="Genomic_DNA"/>
</dbReference>
<reference evidence="1 2" key="1">
    <citation type="submission" date="2016-10" db="EMBL/GenBank/DDBJ databases">
        <authorList>
            <person name="de Groot N.N."/>
        </authorList>
    </citation>
    <scope>NUCLEOTIDE SEQUENCE [LARGE SCALE GENOMIC DNA]</scope>
    <source>
        <strain evidence="1 2">CGMCC 1.10959</strain>
    </source>
</reference>
<evidence type="ECO:0000313" key="1">
    <source>
        <dbReference type="EMBL" id="SFT88412.1"/>
    </source>
</evidence>
<sequence>MSIYCVCALARIRLFQSPGARLCYFSNTTVPLAWLIRSDTL</sequence>
<evidence type="ECO:0000313" key="2">
    <source>
        <dbReference type="Proteomes" id="UP000182466"/>
    </source>
</evidence>
<proteinExistence type="predicted"/>
<protein>
    <submittedName>
        <fullName evidence="1">Uncharacterized protein</fullName>
    </submittedName>
</protein>